<dbReference type="Proteomes" id="UP000836841">
    <property type="component" value="Chromosome 4"/>
</dbReference>
<protein>
    <recommendedName>
        <fullName evidence="3">DUF223 domain-containing protein</fullName>
    </recommendedName>
</protein>
<proteinExistence type="predicted"/>
<reference evidence="1 2" key="1">
    <citation type="submission" date="2022-03" db="EMBL/GenBank/DDBJ databases">
        <authorList>
            <person name="Nunn A."/>
            <person name="Chopra R."/>
            <person name="Nunn A."/>
            <person name="Contreras Garrido A."/>
        </authorList>
    </citation>
    <scope>NUCLEOTIDE SEQUENCE [LARGE SCALE GENOMIC DNA]</scope>
</reference>
<name>A0AAU9S880_THLAR</name>
<evidence type="ECO:0008006" key="3">
    <source>
        <dbReference type="Google" id="ProtNLM"/>
    </source>
</evidence>
<keyword evidence="2" id="KW-1185">Reference proteome</keyword>
<dbReference type="AlphaFoldDB" id="A0AAU9S880"/>
<feature type="non-terminal residue" evidence="1">
    <location>
        <position position="235"/>
    </location>
</feature>
<dbReference type="EMBL" id="OU466860">
    <property type="protein sequence ID" value="CAH2060150.1"/>
    <property type="molecule type" value="Genomic_DNA"/>
</dbReference>
<evidence type="ECO:0000313" key="1">
    <source>
        <dbReference type="EMBL" id="CAH2060150.1"/>
    </source>
</evidence>
<accession>A0AAU9S880</accession>
<gene>
    <name evidence="1" type="ORF">TAV2_LOCUS14638</name>
</gene>
<evidence type="ECO:0000313" key="2">
    <source>
        <dbReference type="Proteomes" id="UP000836841"/>
    </source>
</evidence>
<organism evidence="1 2">
    <name type="scientific">Thlaspi arvense</name>
    <name type="common">Field penny-cress</name>
    <dbReference type="NCBI Taxonomy" id="13288"/>
    <lineage>
        <taxon>Eukaryota</taxon>
        <taxon>Viridiplantae</taxon>
        <taxon>Streptophyta</taxon>
        <taxon>Embryophyta</taxon>
        <taxon>Tracheophyta</taxon>
        <taxon>Spermatophyta</taxon>
        <taxon>Magnoliopsida</taxon>
        <taxon>eudicotyledons</taxon>
        <taxon>Gunneridae</taxon>
        <taxon>Pentapetalae</taxon>
        <taxon>rosids</taxon>
        <taxon>malvids</taxon>
        <taxon>Brassicales</taxon>
        <taxon>Brassicaceae</taxon>
        <taxon>Thlaspideae</taxon>
        <taxon>Thlaspi</taxon>
    </lineage>
</organism>
<sequence length="235" mass="26697">GTLIHASCKKTYVSRVKRLVPYRPTKHNYRISFTNNTNITKCSVKNNFEFINLVDFGTILSGNLNHNFLVGKLQITNAFETSKLMMNPALPEVAEFMNVLPDDGLALTIVETANDDKMVKKKEYWSNLQQKTIEEVSIIHSNSDENSKISTIPSSKHSSDELESLPDLSLTSKKLCMKTITQENIDGKLPATGKEIVVIKREKNDVEKKIKNGDSQTILAGTKEKRRRNWFFLEF</sequence>